<accession>A0A4C1UBQ3</accession>
<protein>
    <submittedName>
        <fullName evidence="1">Uncharacterized protein</fullName>
    </submittedName>
</protein>
<organism evidence="1 2">
    <name type="scientific">Eumeta variegata</name>
    <name type="common">Bagworm moth</name>
    <name type="synonym">Eumeta japonica</name>
    <dbReference type="NCBI Taxonomy" id="151549"/>
    <lineage>
        <taxon>Eukaryota</taxon>
        <taxon>Metazoa</taxon>
        <taxon>Ecdysozoa</taxon>
        <taxon>Arthropoda</taxon>
        <taxon>Hexapoda</taxon>
        <taxon>Insecta</taxon>
        <taxon>Pterygota</taxon>
        <taxon>Neoptera</taxon>
        <taxon>Endopterygota</taxon>
        <taxon>Lepidoptera</taxon>
        <taxon>Glossata</taxon>
        <taxon>Ditrysia</taxon>
        <taxon>Tineoidea</taxon>
        <taxon>Psychidae</taxon>
        <taxon>Oiketicinae</taxon>
        <taxon>Eumeta</taxon>
    </lineage>
</organism>
<keyword evidence="2" id="KW-1185">Reference proteome</keyword>
<name>A0A4C1UBQ3_EUMVA</name>
<gene>
    <name evidence="1" type="ORF">EVAR_80185_1</name>
</gene>
<sequence>MEPGQHAARNITVCNTAMHRVRYGHVKASGKGYAVRERDAIMSLATPRARTVGWIRDCTPQSSVNGRIHYPLSEFTIFDASS</sequence>
<proteinExistence type="predicted"/>
<evidence type="ECO:0000313" key="2">
    <source>
        <dbReference type="Proteomes" id="UP000299102"/>
    </source>
</evidence>
<dbReference type="Proteomes" id="UP000299102">
    <property type="component" value="Unassembled WGS sequence"/>
</dbReference>
<reference evidence="1 2" key="1">
    <citation type="journal article" date="2019" name="Commun. Biol.">
        <title>The bagworm genome reveals a unique fibroin gene that provides high tensile strength.</title>
        <authorList>
            <person name="Kono N."/>
            <person name="Nakamura H."/>
            <person name="Ohtoshi R."/>
            <person name="Tomita M."/>
            <person name="Numata K."/>
            <person name="Arakawa K."/>
        </authorList>
    </citation>
    <scope>NUCLEOTIDE SEQUENCE [LARGE SCALE GENOMIC DNA]</scope>
</reference>
<evidence type="ECO:0000313" key="1">
    <source>
        <dbReference type="EMBL" id="GBP23570.1"/>
    </source>
</evidence>
<dbReference type="EMBL" id="BGZK01000152">
    <property type="protein sequence ID" value="GBP23570.1"/>
    <property type="molecule type" value="Genomic_DNA"/>
</dbReference>
<dbReference type="AlphaFoldDB" id="A0A4C1UBQ3"/>
<comment type="caution">
    <text evidence="1">The sequence shown here is derived from an EMBL/GenBank/DDBJ whole genome shotgun (WGS) entry which is preliminary data.</text>
</comment>